<keyword evidence="5" id="KW-0539">Nucleus</keyword>
<dbReference type="Gene3D" id="3.30.70.330">
    <property type="match status" value="2"/>
</dbReference>
<dbReference type="OrthoDB" id="10050565at2759"/>
<evidence type="ECO:0000313" key="11">
    <source>
        <dbReference type="EMBL" id="KAF0309749.1"/>
    </source>
</evidence>
<organism evidence="10 12">
    <name type="scientific">Amphibalanus amphitrite</name>
    <name type="common">Striped barnacle</name>
    <name type="synonym">Balanus amphitrite</name>
    <dbReference type="NCBI Taxonomy" id="1232801"/>
    <lineage>
        <taxon>Eukaryota</taxon>
        <taxon>Metazoa</taxon>
        <taxon>Ecdysozoa</taxon>
        <taxon>Arthropoda</taxon>
        <taxon>Crustacea</taxon>
        <taxon>Multicrustacea</taxon>
        <taxon>Cirripedia</taxon>
        <taxon>Thoracica</taxon>
        <taxon>Thoracicalcarea</taxon>
        <taxon>Balanomorpha</taxon>
        <taxon>Balanoidea</taxon>
        <taxon>Balanidae</taxon>
        <taxon>Amphibalaninae</taxon>
        <taxon>Amphibalanus</taxon>
    </lineage>
</organism>
<dbReference type="InterPro" id="IPR000504">
    <property type="entry name" value="RRM_dom"/>
</dbReference>
<evidence type="ECO:0000256" key="7">
    <source>
        <dbReference type="SAM" id="MobiDB-lite"/>
    </source>
</evidence>
<feature type="compositionally biased region" description="Basic and acidic residues" evidence="7">
    <location>
        <begin position="159"/>
        <end position="170"/>
    </location>
</feature>
<protein>
    <submittedName>
        <fullName evidence="10">RNA-binding protein spenito</fullName>
    </submittedName>
</protein>
<evidence type="ECO:0000256" key="5">
    <source>
        <dbReference type="ARBA" id="ARBA00023242"/>
    </source>
</evidence>
<comment type="subcellular location">
    <subcellularLocation>
        <location evidence="1">Nucleus</location>
    </subcellularLocation>
</comment>
<evidence type="ECO:0000256" key="6">
    <source>
        <dbReference type="PROSITE-ProRule" id="PRU00176"/>
    </source>
</evidence>
<evidence type="ECO:0000256" key="4">
    <source>
        <dbReference type="ARBA" id="ARBA00022884"/>
    </source>
</evidence>
<feature type="compositionally biased region" description="Polar residues" evidence="7">
    <location>
        <begin position="199"/>
        <end position="209"/>
    </location>
</feature>
<name>A0A6A4W5Q9_AMPAM</name>
<keyword evidence="12" id="KW-1185">Reference proteome</keyword>
<dbReference type="InterPro" id="IPR035979">
    <property type="entry name" value="RBD_domain_sf"/>
</dbReference>
<dbReference type="AlphaFoldDB" id="A0A6A4W5Q9"/>
<dbReference type="PROSITE" id="PS50102">
    <property type="entry name" value="RRM"/>
    <property type="match status" value="2"/>
</dbReference>
<dbReference type="Pfam" id="PF00076">
    <property type="entry name" value="RRM_1"/>
    <property type="match status" value="2"/>
</dbReference>
<dbReference type="PANTHER" id="PTHR23189">
    <property type="entry name" value="RNA RECOGNITION MOTIF-CONTAINING"/>
    <property type="match status" value="1"/>
</dbReference>
<comment type="caution">
    <text evidence="10">The sequence shown here is derived from an EMBL/GenBank/DDBJ whole genome shotgun (WGS) entry which is preliminary data.</text>
</comment>
<sequence>MELNITEEELRRIFNRYGNVEDIDIKRPPPGTGNAFAFVRFENLDQSNRCKTELSGQYIGKFQVKIGYGKVLPSCKVWVGGLGSWTTVQILEREFDRFGAIKKIEYVKGEPYAHVLYETLDAATAAVNEMRGFPLGGPDKRIKTDFAADETTVQFGRRPPFDGGHDDFRGRGRGGFRGGRGNFRGGFGDRGDFSEDNYHSTLRQVPTENRSISPSRRSESGSEEGGHLNTAKTLSDIARKVGTSWHGAMILKSSLFACKFHLTDGDADIAESLLKDENEKPLLRITQRLRLDQPKLDDVQKRISSSPHAIYVALPTSSSPVNIDDSSVQARSLRNLVSYLKQKEAAGVISLLNKEGDTTGVLYAFPPCNFSKELLTRTATALSEEAAKEDHLLVVVVRGSSAQLALS</sequence>
<feature type="domain" description="RRM" evidence="8">
    <location>
        <begin position="75"/>
        <end position="149"/>
    </location>
</feature>
<proteinExistence type="inferred from homology"/>
<dbReference type="CDD" id="cd12310">
    <property type="entry name" value="RRM3_Spen"/>
    <property type="match status" value="1"/>
</dbReference>
<keyword evidence="4 6" id="KW-0694">RNA-binding</keyword>
<feature type="domain" description="SPOC" evidence="9">
    <location>
        <begin position="234"/>
        <end position="400"/>
    </location>
</feature>
<evidence type="ECO:0000259" key="9">
    <source>
        <dbReference type="PROSITE" id="PS50917"/>
    </source>
</evidence>
<dbReference type="PROSITE" id="PS50917">
    <property type="entry name" value="SPOC"/>
    <property type="match status" value="1"/>
</dbReference>
<feature type="domain" description="RRM" evidence="8">
    <location>
        <begin position="1"/>
        <end position="71"/>
    </location>
</feature>
<dbReference type="InterPro" id="IPR012677">
    <property type="entry name" value="Nucleotide-bd_a/b_plait_sf"/>
</dbReference>
<feature type="compositionally biased region" description="Basic and acidic residues" evidence="7">
    <location>
        <begin position="216"/>
        <end position="226"/>
    </location>
</feature>
<dbReference type="SMART" id="SM00360">
    <property type="entry name" value="RRM"/>
    <property type="match status" value="2"/>
</dbReference>
<dbReference type="InterPro" id="IPR016194">
    <property type="entry name" value="SPOC-like_C_dom_sf"/>
</dbReference>
<comment type="similarity">
    <text evidence="2">Belongs to the RRM Spen family.</text>
</comment>
<feature type="compositionally biased region" description="Gly residues" evidence="7">
    <location>
        <begin position="173"/>
        <end position="186"/>
    </location>
</feature>
<dbReference type="CDD" id="cd21544">
    <property type="entry name" value="SPOC_RBM15-like"/>
    <property type="match status" value="1"/>
</dbReference>
<dbReference type="EMBL" id="VIIS01001398">
    <property type="protein sequence ID" value="KAF0299030.1"/>
    <property type="molecule type" value="Genomic_DNA"/>
</dbReference>
<accession>A0A6A4W5Q9</accession>
<evidence type="ECO:0000259" key="8">
    <source>
        <dbReference type="PROSITE" id="PS50102"/>
    </source>
</evidence>
<dbReference type="GO" id="GO:0005634">
    <property type="term" value="C:nucleus"/>
    <property type="evidence" value="ECO:0007669"/>
    <property type="project" value="UniProtKB-SubCell"/>
</dbReference>
<evidence type="ECO:0000256" key="3">
    <source>
        <dbReference type="ARBA" id="ARBA00022553"/>
    </source>
</evidence>
<dbReference type="EMBL" id="VIIS01000378">
    <property type="protein sequence ID" value="KAF0309749.1"/>
    <property type="molecule type" value="Genomic_DNA"/>
</dbReference>
<dbReference type="FunFam" id="2.40.290.10:FF:000007">
    <property type="entry name" value="RNA-binding protein 15B"/>
    <property type="match status" value="1"/>
</dbReference>
<evidence type="ECO:0000256" key="1">
    <source>
        <dbReference type="ARBA" id="ARBA00004123"/>
    </source>
</evidence>
<dbReference type="Proteomes" id="UP000440578">
    <property type="component" value="Unassembled WGS sequence"/>
</dbReference>
<dbReference type="Pfam" id="PF07744">
    <property type="entry name" value="SPOC"/>
    <property type="match status" value="1"/>
</dbReference>
<dbReference type="SUPFAM" id="SSF54928">
    <property type="entry name" value="RNA-binding domain, RBD"/>
    <property type="match status" value="1"/>
</dbReference>
<dbReference type="SUPFAM" id="SSF100939">
    <property type="entry name" value="SPOC domain-like"/>
    <property type="match status" value="1"/>
</dbReference>
<feature type="compositionally biased region" description="Basic and acidic residues" evidence="7">
    <location>
        <begin position="187"/>
        <end position="198"/>
    </location>
</feature>
<gene>
    <name evidence="10" type="primary">nito_0</name>
    <name evidence="11" type="synonym">nito_1</name>
    <name evidence="10" type="ORF">FJT64_000385</name>
    <name evidence="11" type="ORF">FJT64_019157</name>
</gene>
<dbReference type="InterPro" id="IPR010912">
    <property type="entry name" value="SPOC_met"/>
</dbReference>
<evidence type="ECO:0000313" key="10">
    <source>
        <dbReference type="EMBL" id="KAF0299030.1"/>
    </source>
</evidence>
<dbReference type="Gene3D" id="2.40.290.10">
    <property type="match status" value="1"/>
</dbReference>
<evidence type="ECO:0000256" key="2">
    <source>
        <dbReference type="ARBA" id="ARBA00005387"/>
    </source>
</evidence>
<dbReference type="InterPro" id="IPR012921">
    <property type="entry name" value="SPOC_C"/>
</dbReference>
<dbReference type="GO" id="GO:0003723">
    <property type="term" value="F:RNA binding"/>
    <property type="evidence" value="ECO:0007669"/>
    <property type="project" value="UniProtKB-UniRule"/>
</dbReference>
<reference evidence="10 12" key="1">
    <citation type="submission" date="2019-07" db="EMBL/GenBank/DDBJ databases">
        <title>Draft genome assembly of a fouling barnacle, Amphibalanus amphitrite (Darwin, 1854): The first reference genome for Thecostraca.</title>
        <authorList>
            <person name="Kim W."/>
        </authorList>
    </citation>
    <scope>NUCLEOTIDE SEQUENCE [LARGE SCALE GENOMIC DNA]</scope>
    <source>
        <strain evidence="10">SNU_AA5</strain>
        <tissue evidence="10">Soma without cirri and trophi</tissue>
    </source>
</reference>
<keyword evidence="3" id="KW-0597">Phosphoprotein</keyword>
<evidence type="ECO:0000313" key="12">
    <source>
        <dbReference type="Proteomes" id="UP000440578"/>
    </source>
</evidence>
<feature type="region of interest" description="Disordered" evidence="7">
    <location>
        <begin position="154"/>
        <end position="231"/>
    </location>
</feature>